<protein>
    <recommendedName>
        <fullName evidence="3">Cardioactive peptide</fullName>
    </recommendedName>
</protein>
<dbReference type="AlphaFoldDB" id="A0A3L8DIN5"/>
<dbReference type="Pfam" id="PF11105">
    <property type="entry name" value="CCAP"/>
    <property type="match status" value="1"/>
</dbReference>
<sequence length="154" mass="17891">ITQHYYKTVLKNKLIPCFISQITEYLCCVLTCMCLLKVANTEVSKDKLERQLLDALTSEKTVKPKRPFCNAFTGCGRFFPDEKRSFVITRRDSQDFQATSNSVRLPISLYKALLNAAKENTWNKIGREENNYRLQQMPQAYLLDRVPLRDTLES</sequence>
<proteinExistence type="predicted"/>
<comment type="caution">
    <text evidence="1">The sequence shown here is derived from an EMBL/GenBank/DDBJ whole genome shotgun (WGS) entry which is preliminary data.</text>
</comment>
<name>A0A3L8DIN5_OOCBI</name>
<feature type="non-terminal residue" evidence="1">
    <location>
        <position position="1"/>
    </location>
</feature>
<evidence type="ECO:0000313" key="2">
    <source>
        <dbReference type="Proteomes" id="UP000279307"/>
    </source>
</evidence>
<dbReference type="Proteomes" id="UP000279307">
    <property type="component" value="Chromosome 7"/>
</dbReference>
<accession>A0A3L8DIN5</accession>
<reference evidence="1 2" key="1">
    <citation type="journal article" date="2018" name="Genome Res.">
        <title>The genomic architecture and molecular evolution of ant odorant receptors.</title>
        <authorList>
            <person name="McKenzie S.K."/>
            <person name="Kronauer D.J.C."/>
        </authorList>
    </citation>
    <scope>NUCLEOTIDE SEQUENCE [LARGE SCALE GENOMIC DNA]</scope>
    <source>
        <strain evidence="1">Clonal line C1</strain>
    </source>
</reference>
<gene>
    <name evidence="1" type="ORF">DMN91_006609</name>
</gene>
<organism evidence="1 2">
    <name type="scientific">Ooceraea biroi</name>
    <name type="common">Clonal raider ant</name>
    <name type="synonym">Cerapachys biroi</name>
    <dbReference type="NCBI Taxonomy" id="2015173"/>
    <lineage>
        <taxon>Eukaryota</taxon>
        <taxon>Metazoa</taxon>
        <taxon>Ecdysozoa</taxon>
        <taxon>Arthropoda</taxon>
        <taxon>Hexapoda</taxon>
        <taxon>Insecta</taxon>
        <taxon>Pterygota</taxon>
        <taxon>Neoptera</taxon>
        <taxon>Endopterygota</taxon>
        <taxon>Hymenoptera</taxon>
        <taxon>Apocrita</taxon>
        <taxon>Aculeata</taxon>
        <taxon>Formicoidea</taxon>
        <taxon>Formicidae</taxon>
        <taxon>Dorylinae</taxon>
        <taxon>Ooceraea</taxon>
    </lineage>
</organism>
<dbReference type="EMBL" id="QOIP01000007">
    <property type="protein sequence ID" value="RLU20003.1"/>
    <property type="molecule type" value="Genomic_DNA"/>
</dbReference>
<evidence type="ECO:0008006" key="3">
    <source>
        <dbReference type="Google" id="ProtNLM"/>
    </source>
</evidence>
<dbReference type="InterPro" id="IPR024276">
    <property type="entry name" value="CCAP"/>
</dbReference>
<evidence type="ECO:0000313" key="1">
    <source>
        <dbReference type="EMBL" id="RLU20003.1"/>
    </source>
</evidence>
<dbReference type="OrthoDB" id="6134464at2759"/>